<dbReference type="Proteomes" id="UP000007174">
    <property type="component" value="Unassembled WGS sequence"/>
</dbReference>
<dbReference type="AlphaFoldDB" id="H1W3A7"/>
<protein>
    <submittedName>
        <fullName evidence="2">Uncharacterized protein</fullName>
    </submittedName>
</protein>
<proteinExistence type="predicted"/>
<feature type="compositionally biased region" description="Basic residues" evidence="1">
    <location>
        <begin position="56"/>
        <end position="70"/>
    </location>
</feature>
<feature type="non-terminal residue" evidence="2">
    <location>
        <position position="1"/>
    </location>
</feature>
<sequence length="84" mass="9174">IFLSIHARVGQFLLHHVHAVQSTPSRVLLSLSLAPLDGGVQIPGRRHILRYRCTHTHTHSLSHSARHRSRSASQEGGKETGGSA</sequence>
<organism evidence="2 3">
    <name type="scientific">Colletotrichum higginsianum (strain IMI 349063)</name>
    <name type="common">Crucifer anthracnose fungus</name>
    <dbReference type="NCBI Taxonomy" id="759273"/>
    <lineage>
        <taxon>Eukaryota</taxon>
        <taxon>Fungi</taxon>
        <taxon>Dikarya</taxon>
        <taxon>Ascomycota</taxon>
        <taxon>Pezizomycotina</taxon>
        <taxon>Sordariomycetes</taxon>
        <taxon>Hypocreomycetidae</taxon>
        <taxon>Glomerellales</taxon>
        <taxon>Glomerellaceae</taxon>
        <taxon>Colletotrichum</taxon>
        <taxon>Colletotrichum destructivum species complex</taxon>
    </lineage>
</organism>
<evidence type="ECO:0000313" key="2">
    <source>
        <dbReference type="EMBL" id="CCF46970.1"/>
    </source>
</evidence>
<evidence type="ECO:0000256" key="1">
    <source>
        <dbReference type="SAM" id="MobiDB-lite"/>
    </source>
</evidence>
<reference evidence="3" key="1">
    <citation type="journal article" date="2012" name="Nat. Genet.">
        <title>Lifestyle transitions in plant pathogenic Colletotrichum fungi deciphered by genome and transcriptome analyses.</title>
        <authorList>
            <person name="O'Connell R.J."/>
            <person name="Thon M.R."/>
            <person name="Hacquard S."/>
            <person name="Amyotte S.G."/>
            <person name="Kleemann J."/>
            <person name="Torres M.F."/>
            <person name="Damm U."/>
            <person name="Buiate E.A."/>
            <person name="Epstein L."/>
            <person name="Alkan N."/>
            <person name="Altmueller J."/>
            <person name="Alvarado-Balderrama L."/>
            <person name="Bauser C.A."/>
            <person name="Becker C."/>
            <person name="Birren B.W."/>
            <person name="Chen Z."/>
            <person name="Choi J."/>
            <person name="Crouch J.A."/>
            <person name="Duvick J.P."/>
            <person name="Farman M.A."/>
            <person name="Gan P."/>
            <person name="Heiman D."/>
            <person name="Henrissat B."/>
            <person name="Howard R.J."/>
            <person name="Kabbage M."/>
            <person name="Koch C."/>
            <person name="Kracher B."/>
            <person name="Kubo Y."/>
            <person name="Law A.D."/>
            <person name="Lebrun M.-H."/>
            <person name="Lee Y.-H."/>
            <person name="Miyara I."/>
            <person name="Moore N."/>
            <person name="Neumann U."/>
            <person name="Nordstroem K."/>
            <person name="Panaccione D.G."/>
            <person name="Panstruga R."/>
            <person name="Place M."/>
            <person name="Proctor R.H."/>
            <person name="Prusky D."/>
            <person name="Rech G."/>
            <person name="Reinhardt R."/>
            <person name="Rollins J.A."/>
            <person name="Rounsley S."/>
            <person name="Schardl C.L."/>
            <person name="Schwartz D.C."/>
            <person name="Shenoy N."/>
            <person name="Shirasu K."/>
            <person name="Sikhakolli U.R."/>
            <person name="Stueber K."/>
            <person name="Sukno S.A."/>
            <person name="Sweigard J.A."/>
            <person name="Takano Y."/>
            <person name="Takahara H."/>
            <person name="Trail F."/>
            <person name="van der Does H.C."/>
            <person name="Voll L.M."/>
            <person name="Will I."/>
            <person name="Young S."/>
            <person name="Zeng Q."/>
            <person name="Zhang J."/>
            <person name="Zhou S."/>
            <person name="Dickman M.B."/>
            <person name="Schulze-Lefert P."/>
            <person name="Ver Loren van Themaat E."/>
            <person name="Ma L.-J."/>
            <person name="Vaillancourt L.J."/>
        </authorList>
    </citation>
    <scope>NUCLEOTIDE SEQUENCE [LARGE SCALE GENOMIC DNA]</scope>
    <source>
        <strain evidence="3">IMI 349063</strain>
    </source>
</reference>
<evidence type="ECO:0000313" key="3">
    <source>
        <dbReference type="Proteomes" id="UP000007174"/>
    </source>
</evidence>
<dbReference type="EMBL" id="CACQ02009234">
    <property type="protein sequence ID" value="CCF46970.1"/>
    <property type="molecule type" value="Genomic_DNA"/>
</dbReference>
<dbReference type="HOGENOM" id="CLU_2533572_0_0_1"/>
<name>H1W3A7_COLHI</name>
<feature type="region of interest" description="Disordered" evidence="1">
    <location>
        <begin position="56"/>
        <end position="84"/>
    </location>
</feature>
<accession>H1W3A7</accession>
<gene>
    <name evidence="2" type="ORF">CH063_04006</name>
</gene>